<protein>
    <submittedName>
        <fullName evidence="2">Uncharacterized protein</fullName>
    </submittedName>
</protein>
<feature type="compositionally biased region" description="Polar residues" evidence="1">
    <location>
        <begin position="36"/>
        <end position="45"/>
    </location>
</feature>
<dbReference type="Proteomes" id="UP000799302">
    <property type="component" value="Unassembled WGS sequence"/>
</dbReference>
<name>A0A6A6UFV5_9PEZI</name>
<dbReference type="EMBL" id="MU004234">
    <property type="protein sequence ID" value="KAF2670526.1"/>
    <property type="molecule type" value="Genomic_DNA"/>
</dbReference>
<feature type="compositionally biased region" description="Basic residues" evidence="1">
    <location>
        <begin position="1"/>
        <end position="16"/>
    </location>
</feature>
<keyword evidence="3" id="KW-1185">Reference proteome</keyword>
<proteinExistence type="predicted"/>
<accession>A0A6A6UFV5</accession>
<organism evidence="2 3">
    <name type="scientific">Microthyrium microscopicum</name>
    <dbReference type="NCBI Taxonomy" id="703497"/>
    <lineage>
        <taxon>Eukaryota</taxon>
        <taxon>Fungi</taxon>
        <taxon>Dikarya</taxon>
        <taxon>Ascomycota</taxon>
        <taxon>Pezizomycotina</taxon>
        <taxon>Dothideomycetes</taxon>
        <taxon>Dothideomycetes incertae sedis</taxon>
        <taxon>Microthyriales</taxon>
        <taxon>Microthyriaceae</taxon>
        <taxon>Microthyrium</taxon>
    </lineage>
</organism>
<evidence type="ECO:0000313" key="2">
    <source>
        <dbReference type="EMBL" id="KAF2670526.1"/>
    </source>
</evidence>
<sequence length="221" mass="25357">MSRRPPARHTSIHRANSRATSPRSPLPNLHDHRLIGNSQDPSRSNARAVQIVASPPFNGRLRHENHISPSAGSTAAVLDSIFNWFPETLNTQEFVANHAGEISIQSGVWELLRQRAFGISDAEGYYGPRRTDSGRAYRQWIETDYAQCDLALKIINQLILRHTRLETSNDDARVIEYLLNEKATIKLLQRTIVENMYFAYQERCRREGRQIPLRSPFFSTY</sequence>
<evidence type="ECO:0000313" key="3">
    <source>
        <dbReference type="Proteomes" id="UP000799302"/>
    </source>
</evidence>
<evidence type="ECO:0000256" key="1">
    <source>
        <dbReference type="SAM" id="MobiDB-lite"/>
    </source>
</evidence>
<feature type="region of interest" description="Disordered" evidence="1">
    <location>
        <begin position="1"/>
        <end position="45"/>
    </location>
</feature>
<gene>
    <name evidence="2" type="ORF">BT63DRAFT_240216</name>
</gene>
<dbReference type="AlphaFoldDB" id="A0A6A6UFV5"/>
<reference evidence="2" key="1">
    <citation type="journal article" date="2020" name="Stud. Mycol.">
        <title>101 Dothideomycetes genomes: a test case for predicting lifestyles and emergence of pathogens.</title>
        <authorList>
            <person name="Haridas S."/>
            <person name="Albert R."/>
            <person name="Binder M."/>
            <person name="Bloem J."/>
            <person name="Labutti K."/>
            <person name="Salamov A."/>
            <person name="Andreopoulos B."/>
            <person name="Baker S."/>
            <person name="Barry K."/>
            <person name="Bills G."/>
            <person name="Bluhm B."/>
            <person name="Cannon C."/>
            <person name="Castanera R."/>
            <person name="Culley D."/>
            <person name="Daum C."/>
            <person name="Ezra D."/>
            <person name="Gonzalez J."/>
            <person name="Henrissat B."/>
            <person name="Kuo A."/>
            <person name="Liang C."/>
            <person name="Lipzen A."/>
            <person name="Lutzoni F."/>
            <person name="Magnuson J."/>
            <person name="Mondo S."/>
            <person name="Nolan M."/>
            <person name="Ohm R."/>
            <person name="Pangilinan J."/>
            <person name="Park H.-J."/>
            <person name="Ramirez L."/>
            <person name="Alfaro M."/>
            <person name="Sun H."/>
            <person name="Tritt A."/>
            <person name="Yoshinaga Y."/>
            <person name="Zwiers L.-H."/>
            <person name="Turgeon B."/>
            <person name="Goodwin S."/>
            <person name="Spatafora J."/>
            <person name="Crous P."/>
            <person name="Grigoriev I."/>
        </authorList>
    </citation>
    <scope>NUCLEOTIDE SEQUENCE</scope>
    <source>
        <strain evidence="2">CBS 115976</strain>
    </source>
</reference>